<comment type="similarity">
    <text evidence="1">Belongs to the glycosyltransferase 2 family.</text>
</comment>
<dbReference type="AlphaFoldDB" id="A0A543NJ20"/>
<proteinExistence type="inferred from homology"/>
<dbReference type="RefSeq" id="WP_141923441.1">
    <property type="nucleotide sequence ID" value="NZ_VFQC01000001.1"/>
</dbReference>
<keyword evidence="2 6" id="KW-0328">Glycosyltransferase</keyword>
<dbReference type="GO" id="GO:0009247">
    <property type="term" value="P:glycolipid biosynthetic process"/>
    <property type="evidence" value="ECO:0007669"/>
    <property type="project" value="TreeGrafter"/>
</dbReference>
<dbReference type="CDD" id="cd06442">
    <property type="entry name" value="DPM1_like"/>
    <property type="match status" value="1"/>
</dbReference>
<keyword evidence="7" id="KW-1185">Reference proteome</keyword>
<organism evidence="6 7">
    <name type="scientific">Haloactinospora alba</name>
    <dbReference type="NCBI Taxonomy" id="405555"/>
    <lineage>
        <taxon>Bacteria</taxon>
        <taxon>Bacillati</taxon>
        <taxon>Actinomycetota</taxon>
        <taxon>Actinomycetes</taxon>
        <taxon>Streptosporangiales</taxon>
        <taxon>Nocardiopsidaceae</taxon>
        <taxon>Haloactinospora</taxon>
    </lineage>
</organism>
<reference evidence="6 7" key="1">
    <citation type="submission" date="2019-06" db="EMBL/GenBank/DDBJ databases">
        <title>Sequencing the genomes of 1000 actinobacteria strains.</title>
        <authorList>
            <person name="Klenk H.-P."/>
        </authorList>
    </citation>
    <scope>NUCLEOTIDE SEQUENCE [LARGE SCALE GENOMIC DNA]</scope>
    <source>
        <strain evidence="6 7">DSM 45015</strain>
    </source>
</reference>
<dbReference type="OrthoDB" id="9810303at2"/>
<protein>
    <submittedName>
        <fullName evidence="6">Dolichol-phosphate mannosyltransferase</fullName>
    </submittedName>
</protein>
<dbReference type="Gene3D" id="3.90.550.10">
    <property type="entry name" value="Spore Coat Polysaccharide Biosynthesis Protein SpsA, Chain A"/>
    <property type="match status" value="1"/>
</dbReference>
<dbReference type="SUPFAM" id="SSF53448">
    <property type="entry name" value="Nucleotide-diphospho-sugar transferases"/>
    <property type="match status" value="1"/>
</dbReference>
<evidence type="ECO:0000256" key="2">
    <source>
        <dbReference type="ARBA" id="ARBA00022676"/>
    </source>
</evidence>
<dbReference type="Pfam" id="PF00535">
    <property type="entry name" value="Glycos_transf_2"/>
    <property type="match status" value="1"/>
</dbReference>
<evidence type="ECO:0000256" key="4">
    <source>
        <dbReference type="SAM" id="MobiDB-lite"/>
    </source>
</evidence>
<evidence type="ECO:0000259" key="5">
    <source>
        <dbReference type="Pfam" id="PF00535"/>
    </source>
</evidence>
<dbReference type="Proteomes" id="UP000317422">
    <property type="component" value="Unassembled WGS sequence"/>
</dbReference>
<dbReference type="PANTHER" id="PTHR43398:SF1">
    <property type="entry name" value="DOLICHOL-PHOSPHATE MANNOSYLTRANSFERASE SUBUNIT 1"/>
    <property type="match status" value="1"/>
</dbReference>
<dbReference type="PANTHER" id="PTHR43398">
    <property type="entry name" value="DOLICHOL-PHOSPHATE MANNOSYLTRANSFERASE SUBUNIT 1"/>
    <property type="match status" value="1"/>
</dbReference>
<dbReference type="InterPro" id="IPR029044">
    <property type="entry name" value="Nucleotide-diphossugar_trans"/>
</dbReference>
<dbReference type="InterPro" id="IPR039528">
    <property type="entry name" value="DPM1-like"/>
</dbReference>
<gene>
    <name evidence="6" type="ORF">FHX37_1772</name>
</gene>
<feature type="region of interest" description="Disordered" evidence="4">
    <location>
        <begin position="245"/>
        <end position="265"/>
    </location>
</feature>
<dbReference type="GO" id="GO:0016020">
    <property type="term" value="C:membrane"/>
    <property type="evidence" value="ECO:0007669"/>
    <property type="project" value="GOC"/>
</dbReference>
<evidence type="ECO:0000313" key="6">
    <source>
        <dbReference type="EMBL" id="TQN31851.1"/>
    </source>
</evidence>
<accession>A0A543NJ20</accession>
<evidence type="ECO:0000256" key="1">
    <source>
        <dbReference type="ARBA" id="ARBA00006739"/>
    </source>
</evidence>
<name>A0A543NJ20_9ACTN</name>
<sequence length="265" mass="29247">MPTPTVLPEPWADSAVSVVVPTYNEATNLPTLVEEVLSLELTRLRLLIVDDGSPDGTGDVAEKLAAEYAGRVTVLHRTAKDGLGRAYVAGLTRALDEGAEFVAQMDADLSHPPAYLPQLLGTLLSTGAGVAIGSRYVPGGSLSHQWGLHRRLLSGWANTYVKSVLGMPIRDVTAGYKMWRREALQALDLPSVDSNGYSFQVETHFRAYRRGQKMVEIPIHFRDRGQGTSKMDLGVQLESALRPLRMRTQERRARERYGKPPNRSR</sequence>
<dbReference type="FunFam" id="3.90.550.10:FF:000122">
    <property type="entry name" value="Dolichol-phosphate mannosyltransferase subunit 1"/>
    <property type="match status" value="1"/>
</dbReference>
<dbReference type="GO" id="GO:0004582">
    <property type="term" value="F:dolichyl-phosphate beta-D-mannosyltransferase activity"/>
    <property type="evidence" value="ECO:0007669"/>
    <property type="project" value="InterPro"/>
</dbReference>
<evidence type="ECO:0000256" key="3">
    <source>
        <dbReference type="ARBA" id="ARBA00022679"/>
    </source>
</evidence>
<feature type="domain" description="Glycosyltransferase 2-like" evidence="5">
    <location>
        <begin position="17"/>
        <end position="186"/>
    </location>
</feature>
<feature type="compositionally biased region" description="Basic and acidic residues" evidence="4">
    <location>
        <begin position="247"/>
        <end position="258"/>
    </location>
</feature>
<keyword evidence="3 6" id="KW-0808">Transferase</keyword>
<comment type="caution">
    <text evidence="6">The sequence shown here is derived from an EMBL/GenBank/DDBJ whole genome shotgun (WGS) entry which is preliminary data.</text>
</comment>
<dbReference type="EMBL" id="VFQC01000001">
    <property type="protein sequence ID" value="TQN31851.1"/>
    <property type="molecule type" value="Genomic_DNA"/>
</dbReference>
<dbReference type="InterPro" id="IPR001173">
    <property type="entry name" value="Glyco_trans_2-like"/>
</dbReference>
<evidence type="ECO:0000313" key="7">
    <source>
        <dbReference type="Proteomes" id="UP000317422"/>
    </source>
</evidence>